<keyword evidence="2" id="KW-1133">Transmembrane helix</keyword>
<dbReference type="Pfam" id="PF06476">
    <property type="entry name" value="DUF1090"/>
    <property type="match status" value="1"/>
</dbReference>
<accession>A0A4U9IVL1</accession>
<evidence type="ECO:0000313" key="4">
    <source>
        <dbReference type="Proteomes" id="UP000310719"/>
    </source>
</evidence>
<dbReference type="InterPro" id="IPR009468">
    <property type="entry name" value="DUF1090"/>
</dbReference>
<evidence type="ECO:0000256" key="1">
    <source>
        <dbReference type="SAM" id="MobiDB-lite"/>
    </source>
</evidence>
<protein>
    <submittedName>
        <fullName evidence="3">Protein of uncharacterized function (DUF1090)</fullName>
    </submittedName>
</protein>
<feature type="region of interest" description="Disordered" evidence="1">
    <location>
        <begin position="101"/>
        <end position="155"/>
    </location>
</feature>
<dbReference type="AlphaFoldDB" id="A0A4U9IVL1"/>
<keyword evidence="2" id="KW-0472">Membrane</keyword>
<proteinExistence type="predicted"/>
<gene>
    <name evidence="3" type="primary">yqjC</name>
    <name evidence="3" type="ORF">NCTC13032_06475</name>
</gene>
<evidence type="ECO:0000256" key="2">
    <source>
        <dbReference type="SAM" id="Phobius"/>
    </source>
</evidence>
<organism evidence="3 4">
    <name type="scientific">Leclercia adecarboxylata</name>
    <dbReference type="NCBI Taxonomy" id="83655"/>
    <lineage>
        <taxon>Bacteria</taxon>
        <taxon>Pseudomonadati</taxon>
        <taxon>Pseudomonadota</taxon>
        <taxon>Gammaproteobacteria</taxon>
        <taxon>Enterobacterales</taxon>
        <taxon>Enterobacteriaceae</taxon>
        <taxon>Leclercia</taxon>
    </lineage>
</organism>
<dbReference type="EMBL" id="LR590464">
    <property type="protein sequence ID" value="VTP80089.1"/>
    <property type="molecule type" value="Genomic_DNA"/>
</dbReference>
<dbReference type="Proteomes" id="UP000310719">
    <property type="component" value="Chromosome"/>
</dbReference>
<dbReference type="STRING" id="83655.APT61_03040"/>
<keyword evidence="2" id="KW-0812">Transmembrane</keyword>
<name>A0A4U9IVL1_9ENTR</name>
<reference evidence="3 4" key="1">
    <citation type="submission" date="2019-05" db="EMBL/GenBank/DDBJ databases">
        <authorList>
            <consortium name="Pathogen Informatics"/>
        </authorList>
    </citation>
    <scope>NUCLEOTIDE SEQUENCE [LARGE SCALE GENOMIC DNA]</scope>
    <source>
        <strain evidence="3 4">NCTC13032</strain>
    </source>
</reference>
<evidence type="ECO:0000313" key="3">
    <source>
        <dbReference type="EMBL" id="VTP80089.1"/>
    </source>
</evidence>
<sequence length="155" mass="17849">MLKYAEHLPLVLRTILETDIPAGYVEKQWKVFIMNYRIALGLALFSLSAASFASSLCLEKEKDIQREISYAEKHNNQNRINGLKKALSEVQANCSDSKLRADHQRKIADQKEEIAERRRDLAEAKEKGDADKITKRENKLQEAENELKALESRDY</sequence>
<feature type="transmembrane region" description="Helical" evidence="2">
    <location>
        <begin position="38"/>
        <end position="58"/>
    </location>
</feature>